<dbReference type="EMBL" id="CP104778">
    <property type="protein sequence ID" value="WPC21137.1"/>
    <property type="molecule type" value="Genomic_DNA"/>
</dbReference>
<keyword evidence="5" id="KW-1185">Reference proteome</keyword>
<feature type="domain" description="Peptidase C39-like" evidence="3">
    <location>
        <begin position="311"/>
        <end position="446"/>
    </location>
</feature>
<keyword evidence="2" id="KW-0732">Signal</keyword>
<feature type="compositionally biased region" description="Polar residues" evidence="1">
    <location>
        <begin position="36"/>
        <end position="51"/>
    </location>
</feature>
<dbReference type="Pfam" id="PF13529">
    <property type="entry name" value="Peptidase_C39_2"/>
    <property type="match status" value="1"/>
</dbReference>
<dbReference type="Gene3D" id="3.90.70.10">
    <property type="entry name" value="Cysteine proteinases"/>
    <property type="match status" value="1"/>
</dbReference>
<feature type="chain" id="PRO_5047117169" evidence="2">
    <location>
        <begin position="27"/>
        <end position="472"/>
    </location>
</feature>
<gene>
    <name evidence="4" type="ORF">N6G96_07590</name>
</gene>
<feature type="compositionally biased region" description="Low complexity" evidence="1">
    <location>
        <begin position="106"/>
        <end position="117"/>
    </location>
</feature>
<organism evidence="4 5">
    <name type="scientific">Pediococcus inopinatus</name>
    <dbReference type="NCBI Taxonomy" id="114090"/>
    <lineage>
        <taxon>Bacteria</taxon>
        <taxon>Bacillati</taxon>
        <taxon>Bacillota</taxon>
        <taxon>Bacilli</taxon>
        <taxon>Lactobacillales</taxon>
        <taxon>Lactobacillaceae</taxon>
        <taxon>Pediococcus</taxon>
    </lineage>
</organism>
<evidence type="ECO:0000313" key="4">
    <source>
        <dbReference type="EMBL" id="WPC21137.1"/>
    </source>
</evidence>
<sequence length="472" mass="52446">MANILKKVVLFSIIFASFGVSGQAIYADTAVSSSENSRISTNGYSAQSRNPSQVSTEESSSSDSMVSKNPTSSASSVASVSKPASIKSHPKIPTFKERKAVPESNSQASTTSAKVSVSSRPVTKAKKYVTLKKVTKVKAKAYVNKSQAGATYNLAGSGTHGQFSKATHQLKNYMKTTWVVNQYRYVVKADQKTALYFFVRSETGSQSGWVWHGYLNEKAVQTIGSTSNMKKAIYYRKSTSGKTYHISGPSYDAKFKATHALKNYPNTTWYVTKKKNVVNTKKHRVTYYYIQDSKKHAGWIWSGYLTKKVMLNVKRISQNLQLPTGCEITAVTMMVNYAGAKVSKMKLAKEMPRTKTKDGNKGFIGSPYSKSGWWVYPPALMKTVKKYTKSVINMTGSSFNSIKKQINKKHPVVVWISGYGGINTKINHAITIIGYSSSLVYFNDPWTGKQLSMTVSKLHSYRKRDAYRAISY</sequence>
<proteinExistence type="predicted"/>
<dbReference type="Proteomes" id="UP001302696">
    <property type="component" value="Chromosome"/>
</dbReference>
<accession>A0ABZ0Q4T1</accession>
<dbReference type="PANTHER" id="PTHR37806:SF1">
    <property type="entry name" value="PEPTIDASE C39-LIKE DOMAIN-CONTAINING PROTEIN"/>
    <property type="match status" value="1"/>
</dbReference>
<evidence type="ECO:0000256" key="2">
    <source>
        <dbReference type="SAM" id="SignalP"/>
    </source>
</evidence>
<evidence type="ECO:0000256" key="1">
    <source>
        <dbReference type="SAM" id="MobiDB-lite"/>
    </source>
</evidence>
<feature type="compositionally biased region" description="Low complexity" evidence="1">
    <location>
        <begin position="52"/>
        <end position="87"/>
    </location>
</feature>
<feature type="signal peptide" evidence="2">
    <location>
        <begin position="1"/>
        <end position="26"/>
    </location>
</feature>
<evidence type="ECO:0000313" key="5">
    <source>
        <dbReference type="Proteomes" id="UP001302696"/>
    </source>
</evidence>
<dbReference type="PANTHER" id="PTHR37806">
    <property type="entry name" value="LMO0724 PROTEIN"/>
    <property type="match status" value="1"/>
</dbReference>
<evidence type="ECO:0000259" key="3">
    <source>
        <dbReference type="Pfam" id="PF13529"/>
    </source>
</evidence>
<dbReference type="RefSeq" id="WP_063697892.1">
    <property type="nucleotide sequence ID" value="NZ_BBIM01000033.1"/>
</dbReference>
<protein>
    <submittedName>
        <fullName evidence="4">C39 family peptidase</fullName>
    </submittedName>
</protein>
<reference evidence="5" key="1">
    <citation type="submission" date="2024-06" db="EMBL/GenBank/DDBJ databases">
        <authorList>
            <person name="Chang H.C."/>
            <person name="Mun S.Y."/>
        </authorList>
    </citation>
    <scope>NUCLEOTIDE SEQUENCE [LARGE SCALE GENOMIC DNA]</scope>
    <source>
        <strain evidence="5">KT1</strain>
    </source>
</reference>
<name>A0ABZ0Q4T1_9LACO</name>
<feature type="region of interest" description="Disordered" evidence="1">
    <location>
        <begin position="36"/>
        <end position="117"/>
    </location>
</feature>
<dbReference type="InterPro" id="IPR039564">
    <property type="entry name" value="Peptidase_C39-like"/>
</dbReference>